<evidence type="ECO:0000313" key="2">
    <source>
        <dbReference type="Proteomes" id="UP001347796"/>
    </source>
</evidence>
<accession>A0AAN8PYM5</accession>
<dbReference type="EMBL" id="JAZGQO010000007">
    <property type="protein sequence ID" value="KAK6181766.1"/>
    <property type="molecule type" value="Genomic_DNA"/>
</dbReference>
<gene>
    <name evidence="1" type="ORF">SNE40_009554</name>
</gene>
<sequence>MSLNRRKKTAISTLCLGVLVYIVVQVTYFQQEFSPLKVLASAESEAHRLLKFITHYHYQCDNSLYTGNSSAWRICVDTTIGINADSNITKLSYSLGAEWDFSFEDILSRNLSFQQFIFLHKSVPPLLNKINGTHIYKTIIVPNDPADFGRNSFDTQTLNNVMDNLHHDKIDILKIESLFDMTESHELLFYLVKDKILSKVKQLHILIDIDKIDDDYLYHWYRTLYIVFHEGGFRLYHTGASDPLCLQVTMMESCRYYLSFVHNPGPSVPVLFPPSIDGSYDFEEERILDYVEDKSQECDEPYPFPNSESSRFDLCGFLLRRTSHRKCKIFIFRSAYLNLQPNPEFGKCEIISFVPKRDPSSSIPKFIVIKQ</sequence>
<organism evidence="1 2">
    <name type="scientific">Patella caerulea</name>
    <name type="common">Rayed Mediterranean limpet</name>
    <dbReference type="NCBI Taxonomy" id="87958"/>
    <lineage>
        <taxon>Eukaryota</taxon>
        <taxon>Metazoa</taxon>
        <taxon>Spiralia</taxon>
        <taxon>Lophotrochozoa</taxon>
        <taxon>Mollusca</taxon>
        <taxon>Gastropoda</taxon>
        <taxon>Patellogastropoda</taxon>
        <taxon>Patelloidea</taxon>
        <taxon>Patellidae</taxon>
        <taxon>Patella</taxon>
    </lineage>
</organism>
<proteinExistence type="predicted"/>
<name>A0AAN8PYM5_PATCE</name>
<comment type="caution">
    <text evidence="1">The sequence shown here is derived from an EMBL/GenBank/DDBJ whole genome shotgun (WGS) entry which is preliminary data.</text>
</comment>
<dbReference type="AlphaFoldDB" id="A0AAN8PYM5"/>
<reference evidence="1 2" key="1">
    <citation type="submission" date="2024-01" db="EMBL/GenBank/DDBJ databases">
        <title>The genome of the rayed Mediterranean limpet Patella caerulea (Linnaeus, 1758).</title>
        <authorList>
            <person name="Anh-Thu Weber A."/>
            <person name="Halstead-Nussloch G."/>
        </authorList>
    </citation>
    <scope>NUCLEOTIDE SEQUENCE [LARGE SCALE GENOMIC DNA]</scope>
    <source>
        <strain evidence="1">AATW-2023a</strain>
        <tissue evidence="1">Whole specimen</tissue>
    </source>
</reference>
<protein>
    <submittedName>
        <fullName evidence="1">Uncharacterized protein</fullName>
    </submittedName>
</protein>
<evidence type="ECO:0000313" key="1">
    <source>
        <dbReference type="EMBL" id="KAK6181766.1"/>
    </source>
</evidence>
<dbReference type="Proteomes" id="UP001347796">
    <property type="component" value="Unassembled WGS sequence"/>
</dbReference>
<keyword evidence="2" id="KW-1185">Reference proteome</keyword>